<dbReference type="InterPro" id="IPR011990">
    <property type="entry name" value="TPR-like_helical_dom_sf"/>
</dbReference>
<evidence type="ECO:0000313" key="2">
    <source>
        <dbReference type="EMBL" id="PSW22976.1"/>
    </source>
</evidence>
<dbReference type="AlphaFoldDB" id="A0A0J8V9E7"/>
<dbReference type="OrthoDB" id="3289889at2"/>
<comment type="caution">
    <text evidence="2">The sequence shown here is derived from an EMBL/GenBank/DDBJ whole genome shotgun (WGS) entry which is preliminary data.</text>
</comment>
<protein>
    <recommendedName>
        <fullName evidence="1">DUF218 domain-containing protein</fullName>
    </recommendedName>
</protein>
<reference evidence="2 3" key="1">
    <citation type="submission" date="2018-01" db="EMBL/GenBank/DDBJ databases">
        <title>Whole genome sequencing of Histamine producing bacteria.</title>
        <authorList>
            <person name="Butler K."/>
        </authorList>
    </citation>
    <scope>NUCLEOTIDE SEQUENCE [LARGE SCALE GENOMIC DNA]</scope>
    <source>
        <strain evidence="2 3">DSM 24669</strain>
    </source>
</reference>
<feature type="domain" description="DUF218" evidence="1">
    <location>
        <begin position="170"/>
        <end position="287"/>
    </location>
</feature>
<dbReference type="Pfam" id="PF02698">
    <property type="entry name" value="DUF218"/>
    <property type="match status" value="1"/>
</dbReference>
<evidence type="ECO:0000313" key="3">
    <source>
        <dbReference type="Proteomes" id="UP000240481"/>
    </source>
</evidence>
<dbReference type="InterPro" id="IPR003848">
    <property type="entry name" value="DUF218"/>
</dbReference>
<dbReference type="InterPro" id="IPR014729">
    <property type="entry name" value="Rossmann-like_a/b/a_fold"/>
</dbReference>
<dbReference type="Gene3D" id="3.40.50.620">
    <property type="entry name" value="HUPs"/>
    <property type="match status" value="1"/>
</dbReference>
<dbReference type="EMBL" id="PYLZ01000010">
    <property type="protein sequence ID" value="PSW22976.1"/>
    <property type="molecule type" value="Genomic_DNA"/>
</dbReference>
<evidence type="ECO:0000259" key="1">
    <source>
        <dbReference type="Pfam" id="PF02698"/>
    </source>
</evidence>
<proteinExistence type="predicted"/>
<dbReference type="Gene3D" id="1.25.40.10">
    <property type="entry name" value="Tetratricopeptide repeat domain"/>
    <property type="match status" value="1"/>
</dbReference>
<sequence>MIKQLIESAFLAYRSPNRTHYACNQTVGSNLDAVRYYLEQAIDLNPKQTDLRLTLANMYSFQGDSEQALAIYYDCFTQTPQKDKRIVSLCYLIVWYHYLSEHKRVDDHLAYLSQISPPEARQVKQLLQTIEHILAKPINYVQTAPSQRVGTKMVCPASSCLEDTEPQHKAIIILGNKLNDDGTIPPMLLERLKAALTVINASPEQRIFVTGGLAQGGVTEAVAMQQWLIANQVAADRITLEYKATNTLDNAAFTLAQLQHQNIEHAYLVSASIHVHRCEIIFAATQLHQQFKKQQAHTLPRLIHFDHFAANDGLSPHHSPEGKVRLDCYIDALRSFGLPAFCTKQITLA</sequence>
<name>A0A0J8V9E7_9GAMM</name>
<dbReference type="STRING" id="680026.AB733_14105"/>
<accession>A0A0J8V9E7</accession>
<dbReference type="PANTHER" id="PTHR30336">
    <property type="entry name" value="INNER MEMBRANE PROTEIN, PROBABLE PERMEASE"/>
    <property type="match status" value="1"/>
</dbReference>
<keyword evidence="3" id="KW-1185">Reference proteome</keyword>
<dbReference type="PANTHER" id="PTHR30336:SF20">
    <property type="entry name" value="DUF218 DOMAIN-CONTAINING PROTEIN"/>
    <property type="match status" value="1"/>
</dbReference>
<dbReference type="Proteomes" id="UP000240481">
    <property type="component" value="Unassembled WGS sequence"/>
</dbReference>
<dbReference type="GO" id="GO:0005886">
    <property type="term" value="C:plasma membrane"/>
    <property type="evidence" value="ECO:0007669"/>
    <property type="project" value="TreeGrafter"/>
</dbReference>
<gene>
    <name evidence="2" type="ORF">C9I94_17505</name>
</gene>
<dbReference type="SUPFAM" id="SSF48452">
    <property type="entry name" value="TPR-like"/>
    <property type="match status" value="1"/>
</dbReference>
<dbReference type="RefSeq" id="WP_048899341.1">
    <property type="nucleotide sequence ID" value="NZ_AP024853.1"/>
</dbReference>
<dbReference type="CDD" id="cd06259">
    <property type="entry name" value="YdcF-like"/>
    <property type="match status" value="1"/>
</dbReference>
<organism evidence="2 3">
    <name type="scientific">Photobacterium swingsii</name>
    <dbReference type="NCBI Taxonomy" id="680026"/>
    <lineage>
        <taxon>Bacteria</taxon>
        <taxon>Pseudomonadati</taxon>
        <taxon>Pseudomonadota</taxon>
        <taxon>Gammaproteobacteria</taxon>
        <taxon>Vibrionales</taxon>
        <taxon>Vibrionaceae</taxon>
        <taxon>Photobacterium</taxon>
    </lineage>
</organism>
<dbReference type="InterPro" id="IPR051599">
    <property type="entry name" value="Cell_Envelope_Assoc"/>
</dbReference>